<accession>A0A0Q2X2C3</accession>
<gene>
    <name evidence="3" type="ORF">AO501_25255</name>
</gene>
<keyword evidence="2" id="KW-1133">Transmembrane helix</keyword>
<dbReference type="Proteomes" id="UP000051677">
    <property type="component" value="Unassembled WGS sequence"/>
</dbReference>
<evidence type="ECO:0000256" key="2">
    <source>
        <dbReference type="SAM" id="Phobius"/>
    </source>
</evidence>
<dbReference type="OrthoDB" id="3321096at2"/>
<feature type="compositionally biased region" description="Gly residues" evidence="1">
    <location>
        <begin position="471"/>
        <end position="481"/>
    </location>
</feature>
<dbReference type="EMBL" id="LKTM01000372">
    <property type="protein sequence ID" value="KQH75588.1"/>
    <property type="molecule type" value="Genomic_DNA"/>
</dbReference>
<organism evidence="3 4">
    <name type="scientific">Mycobacterium gordonae</name>
    <dbReference type="NCBI Taxonomy" id="1778"/>
    <lineage>
        <taxon>Bacteria</taxon>
        <taxon>Bacillati</taxon>
        <taxon>Actinomycetota</taxon>
        <taxon>Actinomycetes</taxon>
        <taxon>Mycobacteriales</taxon>
        <taxon>Mycobacteriaceae</taxon>
        <taxon>Mycobacterium</taxon>
    </lineage>
</organism>
<sequence>MRWLDRLKGASSPARDISTIDEYAAAVNQFAFGGHTYGYGYTNGLSNGVQQTLKGPATEMAPNNFRGLAAHAYAANGVVFACMLVRMLVFSSIRFRWQTITDGKPSDMFGTPELRVLERPWTGGTTQDMLIRTIQDADLAGNGYWFRDTSLARLGTADPGGEMVRLRPDWTDVVVTERMLADGRGQIGWRKLGFVYTEGGLQSGNDPVGLLADEIAHFAPIPDPLASYRGMSWLTPILREIQNDQSMSRHQQAFFDNGATVNMVIKHEKGATQAAVEKWEKEFRAKFTGPENAYKTLQLYPGADATPVGANFQEIDFKKVRGGGETRIAAAAQVPPIIVGLSEGLEAATYSNYLLARKRFADGTIHPLWQNVAGSLEDIVQRPPGAGNRLWYDATDVPFLREDEKDAAEIAAKTAATINSYITAGYEPDSVVKAVEANDLRLLRHSGMYSVQLQKPGAEQPTTPASTNGQAKGGVLNGATN</sequence>
<evidence type="ECO:0000313" key="3">
    <source>
        <dbReference type="EMBL" id="KQH75588.1"/>
    </source>
</evidence>
<feature type="region of interest" description="Disordered" evidence="1">
    <location>
        <begin position="453"/>
        <end position="481"/>
    </location>
</feature>
<feature type="transmembrane region" description="Helical" evidence="2">
    <location>
        <begin position="70"/>
        <end position="89"/>
    </location>
</feature>
<keyword evidence="2" id="KW-0812">Transmembrane</keyword>
<name>A0A0Q2X2C3_MYCGO</name>
<dbReference type="Pfam" id="PF04860">
    <property type="entry name" value="Phage_portal"/>
    <property type="match status" value="1"/>
</dbReference>
<dbReference type="AlphaFoldDB" id="A0A0Q2X2C3"/>
<keyword evidence="2" id="KW-0472">Membrane</keyword>
<dbReference type="InterPro" id="IPR006944">
    <property type="entry name" value="Phage/GTA_portal"/>
</dbReference>
<comment type="caution">
    <text evidence="3">The sequence shown here is derived from an EMBL/GenBank/DDBJ whole genome shotgun (WGS) entry which is preliminary data.</text>
</comment>
<evidence type="ECO:0008006" key="5">
    <source>
        <dbReference type="Google" id="ProtNLM"/>
    </source>
</evidence>
<dbReference type="RefSeq" id="WP_055581442.1">
    <property type="nucleotide sequence ID" value="NZ_LKTM01000372.1"/>
</dbReference>
<proteinExistence type="predicted"/>
<evidence type="ECO:0000313" key="4">
    <source>
        <dbReference type="Proteomes" id="UP000051677"/>
    </source>
</evidence>
<protein>
    <recommendedName>
        <fullName evidence="5">Phage portal protein</fullName>
    </recommendedName>
</protein>
<reference evidence="3 4" key="1">
    <citation type="submission" date="2015-10" db="EMBL/GenBank/DDBJ databases">
        <title>Mycobacterium gordonae draft genome assembly.</title>
        <authorList>
            <person name="Ustinova V."/>
            <person name="Smirnova T."/>
            <person name="Blagodatskikh K."/>
            <person name="Varlamov D."/>
            <person name="Larionova E."/>
            <person name="Chernousova L."/>
        </authorList>
    </citation>
    <scope>NUCLEOTIDE SEQUENCE [LARGE SCALE GENOMIC DNA]</scope>
    <source>
        <strain evidence="3 4">CTRI 14-8773</strain>
    </source>
</reference>
<feature type="compositionally biased region" description="Polar residues" evidence="1">
    <location>
        <begin position="460"/>
        <end position="470"/>
    </location>
</feature>
<evidence type="ECO:0000256" key="1">
    <source>
        <dbReference type="SAM" id="MobiDB-lite"/>
    </source>
</evidence>